<dbReference type="EMBL" id="OZ034817">
    <property type="protein sequence ID" value="CAL1383758.1"/>
    <property type="molecule type" value="Genomic_DNA"/>
</dbReference>
<feature type="region of interest" description="Disordered" evidence="1">
    <location>
        <begin position="1"/>
        <end position="68"/>
    </location>
</feature>
<reference evidence="2 3" key="1">
    <citation type="submission" date="2024-04" db="EMBL/GenBank/DDBJ databases">
        <authorList>
            <person name="Fracassetti M."/>
        </authorList>
    </citation>
    <scope>NUCLEOTIDE SEQUENCE [LARGE SCALE GENOMIC DNA]</scope>
</reference>
<sequence>MEKEIGGVEPPCASLEGGRKKMTTESGPHASQPSGWSPIFSPSEEETETPAEAMEMDGSLLGVETKED</sequence>
<organism evidence="2 3">
    <name type="scientific">Linum trigynum</name>
    <dbReference type="NCBI Taxonomy" id="586398"/>
    <lineage>
        <taxon>Eukaryota</taxon>
        <taxon>Viridiplantae</taxon>
        <taxon>Streptophyta</taxon>
        <taxon>Embryophyta</taxon>
        <taxon>Tracheophyta</taxon>
        <taxon>Spermatophyta</taxon>
        <taxon>Magnoliopsida</taxon>
        <taxon>eudicotyledons</taxon>
        <taxon>Gunneridae</taxon>
        <taxon>Pentapetalae</taxon>
        <taxon>rosids</taxon>
        <taxon>fabids</taxon>
        <taxon>Malpighiales</taxon>
        <taxon>Linaceae</taxon>
        <taxon>Linum</taxon>
    </lineage>
</organism>
<name>A0AAV2EDK0_9ROSI</name>
<feature type="compositionally biased region" description="Polar residues" evidence="1">
    <location>
        <begin position="24"/>
        <end position="35"/>
    </location>
</feature>
<evidence type="ECO:0000313" key="3">
    <source>
        <dbReference type="Proteomes" id="UP001497516"/>
    </source>
</evidence>
<proteinExistence type="predicted"/>
<dbReference type="AlphaFoldDB" id="A0AAV2EDK0"/>
<accession>A0AAV2EDK0</accession>
<gene>
    <name evidence="2" type="ORF">LTRI10_LOCUS25011</name>
</gene>
<dbReference type="Proteomes" id="UP001497516">
    <property type="component" value="Chromosome 4"/>
</dbReference>
<keyword evidence="3" id="KW-1185">Reference proteome</keyword>
<protein>
    <submittedName>
        <fullName evidence="2">Uncharacterized protein</fullName>
    </submittedName>
</protein>
<evidence type="ECO:0000313" key="2">
    <source>
        <dbReference type="EMBL" id="CAL1383758.1"/>
    </source>
</evidence>
<evidence type="ECO:0000256" key="1">
    <source>
        <dbReference type="SAM" id="MobiDB-lite"/>
    </source>
</evidence>